<dbReference type="HOGENOM" id="CLU_551357_0_0_1"/>
<dbReference type="TAIR" id="AT5G45220"/>
<dbReference type="GO" id="GO:0006952">
    <property type="term" value="P:defense response"/>
    <property type="evidence" value="ECO:0000318"/>
    <property type="project" value="GO_Central"/>
</dbReference>
<dbReference type="EMBL" id="AB012240">
    <property type="protein sequence ID" value="BAB11395.1"/>
    <property type="molecule type" value="Genomic_DNA"/>
</dbReference>
<dbReference type="SUPFAM" id="SSF52200">
    <property type="entry name" value="Toll/Interleukin receptor TIR domain"/>
    <property type="match status" value="2"/>
</dbReference>
<protein>
    <submittedName>
        <fullName evidence="5">Disease resistance protein (TIR-NBS-LRR class) family</fullName>
    </submittedName>
    <submittedName>
        <fullName evidence="6">Similarity to disease resistance protein</fullName>
    </submittedName>
</protein>
<reference evidence="5 7" key="2">
    <citation type="journal article" date="2000" name="Nature">
        <title>Sequence and analysis of chromosome 5 of the plant Arabidopsis thaliana.</title>
        <authorList>
            <consortium name="Kazusa DNA Research Institute"/>
            <consortium name="Cold Spring Harbor and Washington University in St Louis Sequencing Consortium"/>
            <consortium name="European Union Arabidopsis Genome Sequencing Consortium"/>
            <person name="Tabata S."/>
            <person name="Kaneko T."/>
            <person name="Nakamura Y."/>
            <person name="Kotani H."/>
            <person name="Kato T."/>
            <person name="Asamizu E."/>
            <person name="Miyajima N."/>
            <person name="Sasamoto S."/>
            <person name="Kimura T."/>
            <person name="Hosouchi T."/>
            <person name="Kawashima K."/>
            <person name="Kohara M."/>
            <person name="Matsumoto M."/>
            <person name="Matsuno A."/>
            <person name="Muraki A."/>
            <person name="Nakayama S."/>
            <person name="Nakazaki N."/>
            <person name="Naruo K."/>
            <person name="Okumura S."/>
            <person name="Shinpo S."/>
            <person name="Takeuchi C."/>
            <person name="Wada T."/>
            <person name="Watanabe A."/>
            <person name="Yamada M."/>
            <person name="Yasuda M."/>
            <person name="Sato S."/>
            <person name="de la Bastide M."/>
            <person name="Huang E."/>
            <person name="Spiegel L."/>
            <person name="Gnoj L."/>
            <person name="O'Shaughnessy A."/>
            <person name="Preston R."/>
            <person name="Habermann K."/>
            <person name="Murray J."/>
            <person name="Johnson D."/>
            <person name="Rohlfing T."/>
            <person name="Nelson J."/>
            <person name="Stoneking T."/>
            <person name="Pepin K."/>
            <person name="Spieth J."/>
            <person name="Sekhon M."/>
            <person name="Armstrong J."/>
            <person name="Becker M."/>
            <person name="Belter E."/>
            <person name="Cordum H."/>
            <person name="Cordes M."/>
            <person name="Courtney L."/>
            <person name="Courtney W."/>
            <person name="Dante M."/>
            <person name="Du H."/>
            <person name="Edwards J."/>
            <person name="Fryman J."/>
            <person name="Haakensen B."/>
            <person name="Lamar E."/>
            <person name="Latreille P."/>
            <person name="Leonard S."/>
            <person name="Meyer R."/>
            <person name="Mulvaney E."/>
            <person name="Ozersky P."/>
            <person name="Riley A."/>
            <person name="Strowmatt C."/>
            <person name="Wagner-McPherson C."/>
            <person name="Wollam A."/>
            <person name="Yoakum M."/>
            <person name="Bell M."/>
            <person name="Dedhia N."/>
            <person name="Parnell L."/>
            <person name="Shah R."/>
            <person name="Rodriguez M."/>
            <person name="See L.H."/>
            <person name="Vil D."/>
            <person name="Baker J."/>
            <person name="Kirchoff K."/>
            <person name="Toth K."/>
            <person name="King L."/>
            <person name="Bahret A."/>
            <person name="Miller B."/>
            <person name="Marra M."/>
            <person name="Martienssen R."/>
            <person name="McCombie W.R."/>
            <person name="Wilson R.K."/>
            <person name="Murphy G."/>
            <person name="Bancroft I."/>
            <person name="Volckaert G."/>
            <person name="Wambutt R."/>
            <person name="Dusterhoft A."/>
            <person name="Stiekema W."/>
            <person name="Pohl T."/>
            <person name="Entian K.D."/>
            <person name="Terryn N."/>
            <person name="Hartley N."/>
            <person name="Bent E."/>
            <person name="Johnson S."/>
            <person name="Langham S.A."/>
            <person name="McCullagh B."/>
            <person name="Robben J."/>
            <person name="Grymonprez B."/>
            <person name="Zimmermann W."/>
            <person name="Ramsperger U."/>
            <person name="Wedler H."/>
            <person name="Balke K."/>
            <person name="Wedler E."/>
            <person name="Peters S."/>
            <person name="van Staveren M."/>
            <person name="Dirkse W."/>
            <person name="Mooijman P."/>
            <person name="Lankhorst R.K."/>
            <person name="Weitzenegger T."/>
            <person name="Bothe G."/>
            <person name="Rose M."/>
            <person name="Hauf J."/>
            <person name="Berneiser S."/>
            <person name="Hempel S."/>
            <person name="Feldpausch M."/>
            <person name="Lamberth S."/>
            <person name="Villarroel R."/>
            <person name="Gielen J."/>
            <person name="Ardiles W."/>
            <person name="Bents O."/>
            <person name="Lemcke K."/>
            <person name="Kolesov G."/>
            <person name="Mayer K."/>
            <person name="Rudd S."/>
            <person name="Schoof H."/>
            <person name="Schueller C."/>
            <person name="Zaccaria P."/>
            <person name="Mewes H.W."/>
            <person name="Bevan M."/>
            <person name="Fransz P."/>
        </authorList>
    </citation>
    <scope>NUCLEOTIDE SEQUENCE [LARGE SCALE GENOMIC DNA]</scope>
    <source>
        <strain evidence="7">cv. Columbia</strain>
    </source>
</reference>
<dbReference type="InterPro" id="IPR000157">
    <property type="entry name" value="TIR_dom"/>
</dbReference>
<feature type="domain" description="TIR" evidence="3">
    <location>
        <begin position="329"/>
        <end position="466"/>
    </location>
</feature>
<dbReference type="iPTMnet" id="Q9FKE3"/>
<gene>
    <name evidence="4 5" type="ordered locus">At5g45220</name>
    <name evidence="5" type="ORF">K18C1.10</name>
    <name evidence="5" type="ORF">K18C1_10</name>
</gene>
<reference evidence="5" key="4">
    <citation type="submission" date="2016-05" db="EMBL/GenBank/DDBJ databases">
        <authorList>
            <person name="Krishnakumar V."/>
            <person name="Cheng C.-Y."/>
            <person name="Chan A.P."/>
            <person name="Schobel S."/>
            <person name="Kim M."/>
            <person name="Ferlanti E.S."/>
            <person name="Belyaeva I."/>
            <person name="Rosen B.D."/>
            <person name="Micklem G."/>
            <person name="Miller J.R."/>
            <person name="Vaughn M."/>
            <person name="Town C.D."/>
        </authorList>
    </citation>
    <scope>NUCLEOTIDE SEQUENCE</scope>
</reference>
<dbReference type="InterPro" id="IPR035897">
    <property type="entry name" value="Toll_tir_struct_dom_sf"/>
</dbReference>
<dbReference type="SMART" id="SM00255">
    <property type="entry name" value="TIR"/>
    <property type="match status" value="2"/>
</dbReference>
<reference evidence="7" key="5">
    <citation type="journal article" date="2017" name="Plant J.">
        <title>Araport11: a complete reannotation of the Arabidopsis thaliana reference genome.</title>
        <authorList>
            <person name="Cheng C.Y."/>
            <person name="Krishnakumar V."/>
            <person name="Chan A.P."/>
            <person name="Thibaud-Nissen F."/>
            <person name="Schobel S."/>
            <person name="Town C.D."/>
        </authorList>
    </citation>
    <scope>GENOME REANNOTATION</scope>
    <source>
        <strain evidence="7">cv. Columbia</strain>
    </source>
</reference>
<dbReference type="Araport" id="AT5G45220"/>
<dbReference type="PROSITE" id="PS50104">
    <property type="entry name" value="TIR"/>
    <property type="match status" value="2"/>
</dbReference>
<evidence type="ECO:0000313" key="7">
    <source>
        <dbReference type="Proteomes" id="UP000006548"/>
    </source>
</evidence>
<feature type="region of interest" description="Disordered" evidence="2">
    <location>
        <begin position="280"/>
        <end position="305"/>
    </location>
</feature>
<sequence length="546" mass="62304">MATLSSSSSVELPPQHTVFILYNGSRMGFIYHLIMALEKKNINVFVGFNGCICEPVERLSNRIESIIVLVIFTSRYTESKWCLMKLVDINKCAEKDHLVAIPIFYKLDPSTVRGLSGQFGDAFRDLRESTGLMEKWKEALKSISDRPGIRVDKSSPKAKRIEIVVKKVLSRIPSEGSHNASVDPLENSDTRLTSSGEENRTFGIKERLKEFKDKLDLNKMRSQLGMVIGCLLVLFFVLKQSAYTSTRLIGEGGAIGAISAIDRIADNVPKIREYVPEEGTEKPRDTYTEFHTGKYGTKPERSSSDVKTNADLLDRTFTDTRMDGKVKPPKFQVFINFRGDQLRNNFVGYLVDALRRSEINVFIDNQEQRGEDLNTLFKRIEDSGIAIVVFSSRYTESKWCLEELVKIKERVHQGLLKVLPIFYKVTPTNVKRPKGEFGDHFRDKEYMYESDEPMIKRWKEAIVFISHRFALTLDEKSSSEMLDTSLHMYVHARVWNLKELISTFLTKCSSALEIDFVETIVKEVLKILQAICKVESSQSSFCAEKA</sequence>
<dbReference type="PANTHER" id="PTHR32009:SF62">
    <property type="entry name" value="DISEASE RESISTANCE PROTEIN (TIR-NBS-LRR CLASS) FAMILY"/>
    <property type="match status" value="1"/>
</dbReference>
<reference evidence="6" key="1">
    <citation type="journal article" date="1998" name="DNA Res.">
        <title>Structural analysis of Arabidopsis thaliana chromosome 5. VI. Sequence features of the regions of 1,367,185 bp covered by 19 physically assigned P1 and TAC clones.</title>
        <authorList>
            <person name="Kotani H."/>
            <person name="Nakamura Y."/>
            <person name="Sato S."/>
            <person name="Asamizu E."/>
            <person name="Kaneko T."/>
            <person name="Miyajima N."/>
            <person name="Tabata S."/>
        </authorList>
    </citation>
    <scope>NUCLEOTIDE SEQUENCE [LARGE SCALE GENOMIC DNA]</scope>
</reference>
<dbReference type="Gene3D" id="3.40.50.10140">
    <property type="entry name" value="Toll/interleukin-1 receptor homology (TIR) domain"/>
    <property type="match status" value="2"/>
</dbReference>
<dbReference type="SMR" id="Q9FKE3"/>
<dbReference type="GeneID" id="834558"/>
<feature type="domain" description="TIR" evidence="3">
    <location>
        <begin position="14"/>
        <end position="172"/>
    </location>
</feature>
<dbReference type="Proteomes" id="UP000006548">
    <property type="component" value="Chromosome 5"/>
</dbReference>
<dbReference type="EMBL" id="CP002688">
    <property type="protein sequence ID" value="AED95218.1"/>
    <property type="molecule type" value="Genomic_DNA"/>
</dbReference>
<dbReference type="FunFam" id="3.40.50.10140:FF:000007">
    <property type="entry name" value="Disease resistance protein (TIR-NBS-LRR class)"/>
    <property type="match status" value="1"/>
</dbReference>
<evidence type="ECO:0000313" key="6">
    <source>
        <dbReference type="EMBL" id="BAB11395.1"/>
    </source>
</evidence>
<dbReference type="GO" id="GO:0007165">
    <property type="term" value="P:signal transduction"/>
    <property type="evidence" value="ECO:0000318"/>
    <property type="project" value="GO_Central"/>
</dbReference>
<dbReference type="GO" id="GO:0005634">
    <property type="term" value="C:nucleus"/>
    <property type="evidence" value="ECO:0000318"/>
    <property type="project" value="GO_Central"/>
</dbReference>
<feature type="region of interest" description="Disordered" evidence="2">
    <location>
        <begin position="174"/>
        <end position="197"/>
    </location>
</feature>
<evidence type="ECO:0000259" key="3">
    <source>
        <dbReference type="PROSITE" id="PS50104"/>
    </source>
</evidence>
<accession>Q9FKE3</accession>
<proteinExistence type="predicted"/>
<evidence type="ECO:0000313" key="4">
    <source>
        <dbReference type="Araport" id="AT5G45220"/>
    </source>
</evidence>
<dbReference type="Pfam" id="PF01582">
    <property type="entry name" value="TIR"/>
    <property type="match status" value="2"/>
</dbReference>
<keyword evidence="1" id="KW-0520">NAD</keyword>
<reference evidence="5" key="3">
    <citation type="submission" date="2011-02" db="EMBL/GenBank/DDBJ databases">
        <authorList>
            <consortium name="TAIR"/>
            <person name="Swarbreck D."/>
            <person name="Lamesch P."/>
            <person name="Wilks C."/>
            <person name="Huala E."/>
        </authorList>
    </citation>
    <scope>NUCLEOTIDE SEQUENCE</scope>
</reference>
<evidence type="ECO:0000256" key="2">
    <source>
        <dbReference type="SAM" id="MobiDB-lite"/>
    </source>
</evidence>
<name>Q9FKE3_ARATH</name>
<dbReference type="PaxDb" id="3702-AT5G45220.1"/>
<evidence type="ECO:0000256" key="1">
    <source>
        <dbReference type="ARBA" id="ARBA00023027"/>
    </source>
</evidence>
<feature type="compositionally biased region" description="Basic and acidic residues" evidence="2">
    <location>
        <begin position="280"/>
        <end position="304"/>
    </location>
</feature>
<dbReference type="ProteomicsDB" id="185551"/>
<keyword evidence="7" id="KW-1185">Reference proteome</keyword>
<dbReference type="PANTHER" id="PTHR32009">
    <property type="entry name" value="TMV RESISTANCE PROTEIN N-LIKE"/>
    <property type="match status" value="1"/>
</dbReference>
<dbReference type="STRING" id="3702.Q9FKE3"/>
<evidence type="ECO:0000313" key="5">
    <source>
        <dbReference type="EMBL" id="AED95218.1"/>
    </source>
</evidence>
<dbReference type="ExpressionAtlas" id="Q9FKE3">
    <property type="expression patterns" value="baseline and differential"/>
</dbReference>
<dbReference type="AlphaFoldDB" id="Q9FKE3"/>
<organism evidence="6">
    <name type="scientific">Arabidopsis thaliana</name>
    <name type="common">Mouse-ear cress</name>
    <dbReference type="NCBI Taxonomy" id="3702"/>
    <lineage>
        <taxon>Eukaryota</taxon>
        <taxon>Viridiplantae</taxon>
        <taxon>Streptophyta</taxon>
        <taxon>Embryophyta</taxon>
        <taxon>Tracheophyta</taxon>
        <taxon>Spermatophyta</taxon>
        <taxon>Magnoliopsida</taxon>
        <taxon>eudicotyledons</taxon>
        <taxon>Gunneridae</taxon>
        <taxon>Pentapetalae</taxon>
        <taxon>rosids</taxon>
        <taxon>malvids</taxon>
        <taxon>Brassicales</taxon>
        <taxon>Brassicaceae</taxon>
        <taxon>Camelineae</taxon>
        <taxon>Arabidopsis</taxon>
    </lineage>
</organism>